<evidence type="ECO:0000313" key="16">
    <source>
        <dbReference type="Proteomes" id="UP000287798"/>
    </source>
</evidence>
<name>A0A426QG02_9GAMM</name>
<dbReference type="InterPro" id="IPR035243">
    <property type="entry name" value="TamA_POTRA_Dom_1"/>
</dbReference>
<evidence type="ECO:0000256" key="2">
    <source>
        <dbReference type="ARBA" id="ARBA00010248"/>
    </source>
</evidence>
<evidence type="ECO:0000259" key="12">
    <source>
        <dbReference type="Pfam" id="PF01103"/>
    </source>
</evidence>
<comment type="caution">
    <text evidence="15">The sequence shown here is derived from an EMBL/GenBank/DDBJ whole genome shotgun (WGS) entry which is preliminary data.</text>
</comment>
<comment type="similarity">
    <text evidence="2">Belongs to the TamA family.</text>
</comment>
<keyword evidence="16" id="KW-1185">Reference proteome</keyword>
<evidence type="ECO:0000256" key="10">
    <source>
        <dbReference type="ARBA" id="ARBA00093548"/>
    </source>
</evidence>
<dbReference type="Pfam" id="PF07244">
    <property type="entry name" value="POTRA"/>
    <property type="match status" value="1"/>
</dbReference>
<dbReference type="RefSeq" id="WP_125179894.1">
    <property type="nucleotide sequence ID" value="NZ_QZMU01000001.1"/>
</dbReference>
<evidence type="ECO:0000256" key="4">
    <source>
        <dbReference type="ARBA" id="ARBA00022452"/>
    </source>
</evidence>
<dbReference type="Pfam" id="PF17243">
    <property type="entry name" value="POTRA_TamA_1"/>
    <property type="match status" value="1"/>
</dbReference>
<evidence type="ECO:0000256" key="8">
    <source>
        <dbReference type="ARBA" id="ARBA00023237"/>
    </source>
</evidence>
<keyword evidence="5" id="KW-0812">Transmembrane</keyword>
<accession>A0A426QG02</accession>
<dbReference type="EMBL" id="QZMU01000001">
    <property type="protein sequence ID" value="RRQ20681.1"/>
    <property type="molecule type" value="Genomic_DNA"/>
</dbReference>
<evidence type="ECO:0000259" key="13">
    <source>
        <dbReference type="Pfam" id="PF07244"/>
    </source>
</evidence>
<dbReference type="InterPro" id="IPR000184">
    <property type="entry name" value="Bac_surfAg_D15"/>
</dbReference>
<dbReference type="Gene3D" id="2.40.160.50">
    <property type="entry name" value="membrane protein fhac: a member of the omp85/tpsb transporter family"/>
    <property type="match status" value="1"/>
</dbReference>
<feature type="domain" description="POTRA" evidence="13">
    <location>
        <begin position="195"/>
        <end position="264"/>
    </location>
</feature>
<dbReference type="AlphaFoldDB" id="A0A426QG02"/>
<gene>
    <name evidence="15" type="ORF">D6C00_00910</name>
</gene>
<keyword evidence="7" id="KW-0472">Membrane</keyword>
<evidence type="ECO:0000313" key="15">
    <source>
        <dbReference type="EMBL" id="RRQ20681.1"/>
    </source>
</evidence>
<dbReference type="Pfam" id="PF01103">
    <property type="entry name" value="Omp85"/>
    <property type="match status" value="1"/>
</dbReference>
<evidence type="ECO:0000256" key="5">
    <source>
        <dbReference type="ARBA" id="ARBA00022692"/>
    </source>
</evidence>
<comment type="subcellular location">
    <subcellularLocation>
        <location evidence="1">Cell outer membrane</location>
    </subcellularLocation>
</comment>
<keyword evidence="6 11" id="KW-0732">Signal</keyword>
<feature type="domain" description="Bacterial surface antigen (D15)" evidence="12">
    <location>
        <begin position="311"/>
        <end position="566"/>
    </location>
</feature>
<dbReference type="Proteomes" id="UP000287798">
    <property type="component" value="Unassembled WGS sequence"/>
</dbReference>
<dbReference type="GO" id="GO:0009279">
    <property type="term" value="C:cell outer membrane"/>
    <property type="evidence" value="ECO:0007669"/>
    <property type="project" value="UniProtKB-SubCell"/>
</dbReference>
<evidence type="ECO:0000256" key="7">
    <source>
        <dbReference type="ARBA" id="ARBA00023136"/>
    </source>
</evidence>
<comment type="subunit">
    <text evidence="10">Interacts with TamB to form the translocation and assembly module (TAM).</text>
</comment>
<keyword evidence="8" id="KW-0998">Cell outer membrane</keyword>
<dbReference type="PANTHER" id="PTHR12815">
    <property type="entry name" value="SORTING AND ASSEMBLY MACHINERY SAMM50 PROTEIN FAMILY MEMBER"/>
    <property type="match status" value="1"/>
</dbReference>
<dbReference type="PANTHER" id="PTHR12815:SF47">
    <property type="entry name" value="TRANSLOCATION AND ASSEMBLY MODULE SUBUNIT TAMA"/>
    <property type="match status" value="1"/>
</dbReference>
<dbReference type="InterPro" id="IPR010827">
    <property type="entry name" value="BamA/TamA_POTRA"/>
</dbReference>
<dbReference type="OrthoDB" id="9769707at2"/>
<reference evidence="15 16" key="1">
    <citation type="journal article" date="2010" name="Int. J. Syst. Evol. Microbiol.">
        <title>Thiohalobacter thiocyanaticus gen. nov., sp. nov., a moderately halophilic, sulfur-oxidizing gammaproteobacterium from hypersaline lakes, that utilizes thiocyanate.</title>
        <authorList>
            <person name="Sorokin D.Y."/>
            <person name="Kovaleva O.L."/>
            <person name="Tourova T.P."/>
            <person name="Muyzer G."/>
        </authorList>
    </citation>
    <scope>NUCLEOTIDE SEQUENCE [LARGE SCALE GENOMIC DNA]</scope>
    <source>
        <strain evidence="15 16">Hrh1</strain>
    </source>
</reference>
<evidence type="ECO:0000256" key="1">
    <source>
        <dbReference type="ARBA" id="ARBA00004442"/>
    </source>
</evidence>
<protein>
    <recommendedName>
        <fullName evidence="3">Translocation and assembly module subunit TamA</fullName>
    </recommendedName>
    <alternativeName>
        <fullName evidence="9">Autotransporter assembly factor TamA</fullName>
    </alternativeName>
</protein>
<evidence type="ECO:0000256" key="3">
    <source>
        <dbReference type="ARBA" id="ARBA00015419"/>
    </source>
</evidence>
<evidence type="ECO:0000259" key="14">
    <source>
        <dbReference type="Pfam" id="PF17243"/>
    </source>
</evidence>
<evidence type="ECO:0000256" key="6">
    <source>
        <dbReference type="ARBA" id="ARBA00022729"/>
    </source>
</evidence>
<keyword evidence="4" id="KW-1134">Transmembrane beta strand</keyword>
<proteinExistence type="inferred from homology"/>
<feature type="signal peptide" evidence="11">
    <location>
        <begin position="1"/>
        <end position="21"/>
    </location>
</feature>
<dbReference type="Gene3D" id="3.10.20.310">
    <property type="entry name" value="membrane protein fhac"/>
    <property type="match status" value="3"/>
</dbReference>
<sequence>MSLRRFLPFLFLALCPPLVPAADIDVRIEGLEEDRLRDNVRTLLSLTTLKQREAPSEVRVRRYFSLAEREIHAALEPFGYYRPQIESRLERTEEGWRAQFHIDAGEPVRVRELALELSGPGQDIPELQALLDDPVLGLGDIAVHARYETLKKSLLSRALELGYLDAAYTRHELRIDPDVGSAAVMLHLDTGRRYSFGEVGFDDDSLREPLLRKYLTFAPGEPYSNRKLLELQRALLDSDYFESVSVVGERAAAQDHAIPIEVRLTPRKRHRYTAGLGFGTDSGVRGRLGWEVRRLNRRGHTLTTELKASEIRQGATLEYGIPVRNPRTDRLSFTGAVEQEDSATVDSDSRSLAANLSRARGRLRENLSLTFLDEDFRLGNQRGSTMLLMPGVAWTYIKADDPLITRHGWRAQLELRGATRELLSETRFAQLIAGAKYILPLGSRGRILTRGQIGTTWMSDFDQLPASVRFFAGGDRSVRGFDYQKLGPTDASGEVIGGRHLMTGSLEYEHRIRGKWRAAVFVDTGNALDDFGDELETGAGIGVRWESPIGLLRVDIASAVSRPDNPLRLHITLGPDL</sequence>
<dbReference type="InterPro" id="IPR039910">
    <property type="entry name" value="D15-like"/>
</dbReference>
<evidence type="ECO:0000256" key="9">
    <source>
        <dbReference type="ARBA" id="ARBA00033063"/>
    </source>
</evidence>
<evidence type="ECO:0000256" key="11">
    <source>
        <dbReference type="SAM" id="SignalP"/>
    </source>
</evidence>
<dbReference type="GO" id="GO:0097347">
    <property type="term" value="C:TAM protein secretion complex"/>
    <property type="evidence" value="ECO:0007669"/>
    <property type="project" value="TreeGrafter"/>
</dbReference>
<feature type="domain" description="TamA POTRA" evidence="14">
    <location>
        <begin position="25"/>
        <end position="103"/>
    </location>
</feature>
<dbReference type="GO" id="GO:0009306">
    <property type="term" value="P:protein secretion"/>
    <property type="evidence" value="ECO:0007669"/>
    <property type="project" value="TreeGrafter"/>
</dbReference>
<organism evidence="15 16">
    <name type="scientific">Thiohalobacter thiocyanaticus</name>
    <dbReference type="NCBI Taxonomy" id="585455"/>
    <lineage>
        <taxon>Bacteria</taxon>
        <taxon>Pseudomonadati</taxon>
        <taxon>Pseudomonadota</taxon>
        <taxon>Gammaproteobacteria</taxon>
        <taxon>Thiohalobacterales</taxon>
        <taxon>Thiohalobacteraceae</taxon>
        <taxon>Thiohalobacter</taxon>
    </lineage>
</organism>
<feature type="chain" id="PRO_5019124328" description="Translocation and assembly module subunit TamA" evidence="11">
    <location>
        <begin position="22"/>
        <end position="577"/>
    </location>
</feature>